<dbReference type="InterPro" id="IPR001248">
    <property type="entry name" value="Pur-cyt_permease"/>
</dbReference>
<feature type="transmembrane region" description="Helical" evidence="6">
    <location>
        <begin position="259"/>
        <end position="282"/>
    </location>
</feature>
<keyword evidence="4 6" id="KW-1133">Transmembrane helix</keyword>
<dbReference type="PANTHER" id="PTHR30569:SF0">
    <property type="entry name" value="CYTOSINE PERMEASE"/>
    <property type="match status" value="1"/>
</dbReference>
<name>A0ABT1W7R3_9PROT</name>
<feature type="transmembrane region" description="Helical" evidence="6">
    <location>
        <begin position="164"/>
        <end position="183"/>
    </location>
</feature>
<reference evidence="7 8" key="1">
    <citation type="submission" date="2022-06" db="EMBL/GenBank/DDBJ databases">
        <title>Endosaccharibacter gen. nov., sp. nov., endophytic bacteria isolated from sugarcane.</title>
        <authorList>
            <person name="Pitiwittayakul N."/>
            <person name="Yukphan P."/>
            <person name="Charoenyingcharoen P."/>
            <person name="Tanasupawat S."/>
        </authorList>
    </citation>
    <scope>NUCLEOTIDE SEQUENCE [LARGE SCALE GENOMIC DNA]</scope>
    <source>
        <strain evidence="7 8">KSS8</strain>
    </source>
</reference>
<feature type="transmembrane region" description="Helical" evidence="6">
    <location>
        <begin position="21"/>
        <end position="41"/>
    </location>
</feature>
<dbReference type="RefSeq" id="WP_422864400.1">
    <property type="nucleotide sequence ID" value="NZ_JAMSKV010000008.1"/>
</dbReference>
<evidence type="ECO:0000256" key="3">
    <source>
        <dbReference type="ARBA" id="ARBA00022692"/>
    </source>
</evidence>
<dbReference type="EMBL" id="JAMSKV010000008">
    <property type="protein sequence ID" value="MCQ8278921.1"/>
    <property type="molecule type" value="Genomic_DNA"/>
</dbReference>
<evidence type="ECO:0000313" key="7">
    <source>
        <dbReference type="EMBL" id="MCQ8278921.1"/>
    </source>
</evidence>
<dbReference type="InterPro" id="IPR030191">
    <property type="entry name" value="CodB"/>
</dbReference>
<dbReference type="PANTHER" id="PTHR30569">
    <property type="entry name" value="CYTOSINE TRANSPORTER CODB"/>
    <property type="match status" value="1"/>
</dbReference>
<feature type="transmembrane region" description="Helical" evidence="6">
    <location>
        <begin position="97"/>
        <end position="117"/>
    </location>
</feature>
<evidence type="ECO:0000256" key="2">
    <source>
        <dbReference type="ARBA" id="ARBA00008974"/>
    </source>
</evidence>
<keyword evidence="5 6" id="KW-0472">Membrane</keyword>
<proteinExistence type="inferred from homology"/>
<evidence type="ECO:0000256" key="5">
    <source>
        <dbReference type="ARBA" id="ARBA00023136"/>
    </source>
</evidence>
<dbReference type="Gene3D" id="1.10.4160.10">
    <property type="entry name" value="Hydantoin permease"/>
    <property type="match status" value="1"/>
</dbReference>
<evidence type="ECO:0000256" key="1">
    <source>
        <dbReference type="ARBA" id="ARBA00004141"/>
    </source>
</evidence>
<comment type="caution">
    <text evidence="7">The sequence shown here is derived from an EMBL/GenBank/DDBJ whole genome shotgun (WGS) entry which is preliminary data.</text>
</comment>
<feature type="transmembrane region" description="Helical" evidence="6">
    <location>
        <begin position="390"/>
        <end position="409"/>
    </location>
</feature>
<feature type="transmembrane region" description="Helical" evidence="6">
    <location>
        <begin position="228"/>
        <end position="253"/>
    </location>
</feature>
<comment type="subcellular location">
    <subcellularLocation>
        <location evidence="1">Membrane</location>
        <topology evidence="1">Multi-pass membrane protein</topology>
    </subcellularLocation>
</comment>
<feature type="transmembrane region" description="Helical" evidence="6">
    <location>
        <begin position="330"/>
        <end position="351"/>
    </location>
</feature>
<feature type="transmembrane region" description="Helical" evidence="6">
    <location>
        <begin position="363"/>
        <end position="384"/>
    </location>
</feature>
<dbReference type="Proteomes" id="UP001524587">
    <property type="component" value="Unassembled WGS sequence"/>
</dbReference>
<organism evidence="7 8">
    <name type="scientific">Endosaccharibacter trunci</name>
    <dbReference type="NCBI Taxonomy" id="2812733"/>
    <lineage>
        <taxon>Bacteria</taxon>
        <taxon>Pseudomonadati</taxon>
        <taxon>Pseudomonadota</taxon>
        <taxon>Alphaproteobacteria</taxon>
        <taxon>Acetobacterales</taxon>
        <taxon>Acetobacteraceae</taxon>
        <taxon>Endosaccharibacter</taxon>
    </lineage>
</organism>
<accession>A0ABT1W7R3</accession>
<keyword evidence="8" id="KW-1185">Reference proteome</keyword>
<evidence type="ECO:0000313" key="8">
    <source>
        <dbReference type="Proteomes" id="UP001524587"/>
    </source>
</evidence>
<keyword evidence="3 6" id="KW-0812">Transmembrane</keyword>
<feature type="transmembrane region" description="Helical" evidence="6">
    <location>
        <begin position="53"/>
        <end position="76"/>
    </location>
</feature>
<sequence>MSLEHEEYTGVAVPLVFRGSAWRVFFIVTGTVCGLPTYVLSAQIFHALGSTRAVGAILAGTALVSLLAAFSCFLGAHTGMSLALLSERAFGRFGARIVKLLLAISLIGWFGANIGLLGMSAAGALHEQFGFSLARQAISFSMGVLIMVVACIGATGLERLGQLVIPAAAIGVTVAIAHVVSLPPHRAVAIPLNTMTFSGAVSAIVGSYIVGIIIQPDYSRFVRSPSRAVLAAVVSLGAIYPALMVGAGYSALVVGRPDLVTVLTAIGLGIPALCVLLLSVWIDATASLYSASLAMANQIASRRIVPCVIAAGCVGLAIDLSGIADSYVRFLLLLGIALPPVAVIIAVDGLFEGNTKLAVPVLRPAALLGWAAGTVMGILCEHGVLTLTSVPVFDSLIVTAAIAFASGGLQAWTRCRARRCVVS</sequence>
<feature type="transmembrane region" description="Helical" evidence="6">
    <location>
        <begin position="137"/>
        <end position="157"/>
    </location>
</feature>
<dbReference type="Pfam" id="PF02133">
    <property type="entry name" value="Transp_cyt_pur"/>
    <property type="match status" value="1"/>
</dbReference>
<feature type="transmembrane region" description="Helical" evidence="6">
    <location>
        <begin position="303"/>
        <end position="324"/>
    </location>
</feature>
<evidence type="ECO:0000256" key="6">
    <source>
        <dbReference type="SAM" id="Phobius"/>
    </source>
</evidence>
<feature type="transmembrane region" description="Helical" evidence="6">
    <location>
        <begin position="195"/>
        <end position="216"/>
    </location>
</feature>
<comment type="similarity">
    <text evidence="2">Belongs to the purine-cytosine permease (2.A.39) family.</text>
</comment>
<protein>
    <submittedName>
        <fullName evidence="7">Cytosine permease</fullName>
    </submittedName>
</protein>
<evidence type="ECO:0000256" key="4">
    <source>
        <dbReference type="ARBA" id="ARBA00022989"/>
    </source>
</evidence>
<gene>
    <name evidence="7" type="ORF">NFI95_10720</name>
</gene>